<evidence type="ECO:0000259" key="11">
    <source>
        <dbReference type="Pfam" id="PF08544"/>
    </source>
</evidence>
<accession>A0A3L9DPC7</accession>
<evidence type="ECO:0000256" key="3">
    <source>
        <dbReference type="ARBA" id="ARBA00022679"/>
    </source>
</evidence>
<proteinExistence type="predicted"/>
<keyword evidence="6" id="KW-0067">ATP-binding</keyword>
<dbReference type="PANTHER" id="PTHR43290:SF2">
    <property type="entry name" value="MEVALONATE KINASE"/>
    <property type="match status" value="1"/>
</dbReference>
<dbReference type="Gene3D" id="3.30.70.890">
    <property type="entry name" value="GHMP kinase, C-terminal domain"/>
    <property type="match status" value="1"/>
</dbReference>
<dbReference type="GO" id="GO:0004496">
    <property type="term" value="F:mevalonate kinase activity"/>
    <property type="evidence" value="ECO:0007669"/>
    <property type="project" value="UniProtKB-EC"/>
</dbReference>
<evidence type="ECO:0000256" key="6">
    <source>
        <dbReference type="ARBA" id="ARBA00022840"/>
    </source>
</evidence>
<reference evidence="12 13" key="1">
    <citation type="submission" date="2018-10" db="EMBL/GenBank/DDBJ databases">
        <title>Streptococcus hillyeri sp. nov., isolated from equine tracheal sample.</title>
        <authorList>
            <person name="Macfadyen A.C."/>
            <person name="Waller A."/>
            <person name="Paterson G.K."/>
        </authorList>
    </citation>
    <scope>NUCLEOTIDE SEQUENCE [LARGE SCALE GENOMIC DNA]</scope>
    <source>
        <strain evidence="12 13">28462</strain>
    </source>
</reference>
<dbReference type="InterPro" id="IPR013750">
    <property type="entry name" value="GHMP_kinase_C_dom"/>
</dbReference>
<dbReference type="UniPathway" id="UPA00057">
    <property type="reaction ID" value="UER00098"/>
</dbReference>
<dbReference type="Gene3D" id="3.30.230.10">
    <property type="match status" value="1"/>
</dbReference>
<gene>
    <name evidence="12" type="primary">mvk</name>
    <name evidence="12" type="ORF">EAF07_08505</name>
</gene>
<dbReference type="AlphaFoldDB" id="A0A3L9DPC7"/>
<dbReference type="PANTHER" id="PTHR43290">
    <property type="entry name" value="MEVALONATE KINASE"/>
    <property type="match status" value="1"/>
</dbReference>
<dbReference type="NCBIfam" id="TIGR00549">
    <property type="entry name" value="mevalon_kin"/>
    <property type="match status" value="1"/>
</dbReference>
<dbReference type="PRINTS" id="PR00959">
    <property type="entry name" value="MEVGALKINASE"/>
</dbReference>
<dbReference type="GO" id="GO:0019287">
    <property type="term" value="P:isopentenyl diphosphate biosynthetic process, mevalonate pathway"/>
    <property type="evidence" value="ECO:0007669"/>
    <property type="project" value="UniProtKB-UniPathway"/>
</dbReference>
<evidence type="ECO:0000313" key="12">
    <source>
        <dbReference type="EMBL" id="RLY02038.1"/>
    </source>
</evidence>
<keyword evidence="1" id="KW-0963">Cytoplasm</keyword>
<evidence type="ECO:0000256" key="9">
    <source>
        <dbReference type="ARBA" id="ARBA00029438"/>
    </source>
</evidence>
<keyword evidence="3 12" id="KW-0808">Transferase</keyword>
<keyword evidence="4" id="KW-0547">Nucleotide-binding</keyword>
<evidence type="ECO:0000256" key="5">
    <source>
        <dbReference type="ARBA" id="ARBA00022777"/>
    </source>
</evidence>
<dbReference type="SUPFAM" id="SSF54211">
    <property type="entry name" value="Ribosomal protein S5 domain 2-like"/>
    <property type="match status" value="1"/>
</dbReference>
<dbReference type="InterPro" id="IPR006204">
    <property type="entry name" value="GHMP_kinase_N_dom"/>
</dbReference>
<evidence type="ECO:0000256" key="8">
    <source>
        <dbReference type="ARBA" id="ARBA00023098"/>
    </source>
</evidence>
<feature type="domain" description="GHMP kinase N-terminal" evidence="10">
    <location>
        <begin position="65"/>
        <end position="139"/>
    </location>
</feature>
<dbReference type="SUPFAM" id="SSF55060">
    <property type="entry name" value="GHMP Kinase, C-terminal domain"/>
    <property type="match status" value="1"/>
</dbReference>
<keyword evidence="7" id="KW-0460">Magnesium</keyword>
<dbReference type="InterPro" id="IPR020568">
    <property type="entry name" value="Ribosomal_Su5_D2-typ_SF"/>
</dbReference>
<dbReference type="InterPro" id="IPR014721">
    <property type="entry name" value="Ribsml_uS5_D2-typ_fold_subgr"/>
</dbReference>
<evidence type="ECO:0000259" key="10">
    <source>
        <dbReference type="Pfam" id="PF00288"/>
    </source>
</evidence>
<dbReference type="InterPro" id="IPR036554">
    <property type="entry name" value="GHMP_kinase_C_sf"/>
</dbReference>
<keyword evidence="13" id="KW-1185">Reference proteome</keyword>
<organism evidence="12 13">
    <name type="scientific">Streptococcus hillyeri</name>
    <dbReference type="NCBI Taxonomy" id="2282420"/>
    <lineage>
        <taxon>Bacteria</taxon>
        <taxon>Bacillati</taxon>
        <taxon>Bacillota</taxon>
        <taxon>Bacilli</taxon>
        <taxon>Lactobacillales</taxon>
        <taxon>Streptococcaceae</taxon>
        <taxon>Streptococcus</taxon>
    </lineage>
</organism>
<evidence type="ECO:0000313" key="13">
    <source>
        <dbReference type="Proteomes" id="UP000279194"/>
    </source>
</evidence>
<dbReference type="InterPro" id="IPR006205">
    <property type="entry name" value="Mev_gal_kin"/>
</dbReference>
<dbReference type="GO" id="GO:0005524">
    <property type="term" value="F:ATP binding"/>
    <property type="evidence" value="ECO:0007669"/>
    <property type="project" value="UniProtKB-KW"/>
</dbReference>
<evidence type="ECO:0000256" key="1">
    <source>
        <dbReference type="ARBA" id="ARBA00022490"/>
    </source>
</evidence>
<evidence type="ECO:0000256" key="7">
    <source>
        <dbReference type="ARBA" id="ARBA00022842"/>
    </source>
</evidence>
<dbReference type="Proteomes" id="UP000279194">
    <property type="component" value="Unassembled WGS sequence"/>
</dbReference>
<protein>
    <submittedName>
        <fullName evidence="12">Mevalonate kinase</fullName>
        <ecNumber evidence="12">2.7.1.36</ecNumber>
    </submittedName>
</protein>
<dbReference type="GO" id="GO:0005829">
    <property type="term" value="C:cytosol"/>
    <property type="evidence" value="ECO:0007669"/>
    <property type="project" value="TreeGrafter"/>
</dbReference>
<dbReference type="Pfam" id="PF08544">
    <property type="entry name" value="GHMP_kinases_C"/>
    <property type="match status" value="1"/>
</dbReference>
<dbReference type="OrthoDB" id="9764892at2"/>
<keyword evidence="5 12" id="KW-0418">Kinase</keyword>
<name>A0A3L9DPC7_9STRE</name>
<evidence type="ECO:0000256" key="4">
    <source>
        <dbReference type="ARBA" id="ARBA00022741"/>
    </source>
</evidence>
<sequence>MIKQSKIGVGKAHSKIILMGEHAVVYGYPAIALPLKNIEVTCRIKPADKRLLFDATDPLVTAIFAALRYLEIKDEPITYEIESMVPERRGMGSSAAVAIAAIRAVFDYFDQPLSMSVLEMLANQAEIIAHTNPSGLDAKTCLSDTAIKFIRNVGFSEVVMDLKAYLVIADTGIHGHTREAVQAVEALEEKALIYLHHLGDLVNEAEKAIFLKDLNGFGEAMFKAHDNLKQLGVSSPEADHLVSSAMSKGALGAKMSGGGLGGCIIALTESQESAIEIAQHLKKEGAVNTWIESL</sequence>
<dbReference type="EMBL" id="RCVM01000019">
    <property type="protein sequence ID" value="RLY02038.1"/>
    <property type="molecule type" value="Genomic_DNA"/>
</dbReference>
<comment type="pathway">
    <text evidence="9">Isoprenoid biosynthesis; isopentenyl diphosphate biosynthesis via mevalonate pathway; isopentenyl diphosphate from (R)-mevalonate: step 1/3.</text>
</comment>
<feature type="domain" description="GHMP kinase C-terminal" evidence="11">
    <location>
        <begin position="206"/>
        <end position="285"/>
    </location>
</feature>
<dbReference type="Pfam" id="PF00288">
    <property type="entry name" value="GHMP_kinases_N"/>
    <property type="match status" value="1"/>
</dbReference>
<keyword evidence="2" id="KW-0444">Lipid biosynthesis</keyword>
<comment type="caution">
    <text evidence="12">The sequence shown here is derived from an EMBL/GenBank/DDBJ whole genome shotgun (WGS) entry which is preliminary data.</text>
</comment>
<evidence type="ECO:0000256" key="2">
    <source>
        <dbReference type="ARBA" id="ARBA00022516"/>
    </source>
</evidence>
<dbReference type="EC" id="2.7.1.36" evidence="12"/>
<keyword evidence="8" id="KW-0443">Lipid metabolism</keyword>